<dbReference type="PRINTS" id="PR01805">
    <property type="entry name" value="VACJLIPOPROT"/>
</dbReference>
<dbReference type="Proteomes" id="UP001560019">
    <property type="component" value="Unassembled WGS sequence"/>
</dbReference>
<comment type="similarity">
    <text evidence="1">Belongs to the MlaA family.</text>
</comment>
<gene>
    <name evidence="4" type="ORF">Ga0609869_000848</name>
</gene>
<dbReference type="PANTHER" id="PTHR30035">
    <property type="entry name" value="LIPOPROTEIN VACJ-RELATED"/>
    <property type="match status" value="1"/>
</dbReference>
<dbReference type="Pfam" id="PF04333">
    <property type="entry name" value="MlaA"/>
    <property type="match status" value="1"/>
</dbReference>
<proteinExistence type="inferred from homology"/>
<feature type="region of interest" description="Disordered" evidence="3">
    <location>
        <begin position="257"/>
        <end position="281"/>
    </location>
</feature>
<evidence type="ECO:0000256" key="1">
    <source>
        <dbReference type="ARBA" id="ARBA00010634"/>
    </source>
</evidence>
<organism evidence="4 5">
    <name type="scientific">Rhodovulum iodosum</name>
    <dbReference type="NCBI Taxonomy" id="68291"/>
    <lineage>
        <taxon>Bacteria</taxon>
        <taxon>Pseudomonadati</taxon>
        <taxon>Pseudomonadota</taxon>
        <taxon>Alphaproteobacteria</taxon>
        <taxon>Rhodobacterales</taxon>
        <taxon>Paracoccaceae</taxon>
        <taxon>Rhodovulum</taxon>
    </lineage>
</organism>
<keyword evidence="4" id="KW-0449">Lipoprotein</keyword>
<evidence type="ECO:0000256" key="3">
    <source>
        <dbReference type="SAM" id="MobiDB-lite"/>
    </source>
</evidence>
<accession>A0ABV3XRS2</accession>
<comment type="caution">
    <text evidence="4">The sequence shown here is derived from an EMBL/GenBank/DDBJ whole genome shotgun (WGS) entry which is preliminary data.</text>
</comment>
<dbReference type="PANTHER" id="PTHR30035:SF3">
    <property type="entry name" value="INTERMEMBRANE PHOSPHOLIPID TRANSPORT SYSTEM LIPOPROTEIN MLAA"/>
    <property type="match status" value="1"/>
</dbReference>
<evidence type="ECO:0000313" key="5">
    <source>
        <dbReference type="Proteomes" id="UP001560019"/>
    </source>
</evidence>
<dbReference type="EMBL" id="JBEHHI010000001">
    <property type="protein sequence ID" value="MEX5727495.1"/>
    <property type="molecule type" value="Genomic_DNA"/>
</dbReference>
<name>A0ABV3XRS2_9RHOB</name>
<keyword evidence="5" id="KW-1185">Reference proteome</keyword>
<dbReference type="InterPro" id="IPR007428">
    <property type="entry name" value="MlaA"/>
</dbReference>
<sequence length="281" mass="30630">MTVAQSLGFPPGQPYIDTRMSEKSSSLARSYFTPSLRLAAVAALALLAGCAATDPTSEFTDPYEASNRQVHRFNKSVDRSVLRPTSQTYGTVLPAPVRRGVSNFADNLALPGMVVNNLLQARPGEALQNSGRFLFNSTIGLGGVLDPADSIRLYEREADFGGTLHVWGVREGAYVELPLLGPSTERDVVGKIVDFALDPLGRALPAGERGVKTGASYVKLLGDRYEYADTIDSILYDSADSYAQARALYLQNRRYELGGDDAQPDYDRPDYSDPYEDPYAQ</sequence>
<evidence type="ECO:0000313" key="4">
    <source>
        <dbReference type="EMBL" id="MEX5727495.1"/>
    </source>
</evidence>
<reference evidence="4 5" key="1">
    <citation type="submission" date="2024-06" db="EMBL/GenBank/DDBJ databases">
        <title>Genome of Rhodovulum iodosum, a marine photoferrotroph.</title>
        <authorList>
            <person name="Bianchini G."/>
            <person name="Nikeleit V."/>
            <person name="Kappler A."/>
            <person name="Bryce C."/>
            <person name="Sanchez-Baracaldo P."/>
        </authorList>
    </citation>
    <scope>NUCLEOTIDE SEQUENCE [LARGE SCALE GENOMIC DNA]</scope>
    <source>
        <strain evidence="4 5">UT/N1</strain>
    </source>
</reference>
<evidence type="ECO:0000256" key="2">
    <source>
        <dbReference type="ARBA" id="ARBA00022729"/>
    </source>
</evidence>
<protein>
    <submittedName>
        <fullName evidence="4">Phospholipid-binding lipoprotein MlaA</fullName>
    </submittedName>
</protein>
<keyword evidence="2" id="KW-0732">Signal</keyword>